<organism evidence="1 2">
    <name type="scientific">Candidatus Reidiella endopervernicosa</name>
    <dbReference type="NCBI Taxonomy" id="2738883"/>
    <lineage>
        <taxon>Bacteria</taxon>
        <taxon>Pseudomonadati</taxon>
        <taxon>Pseudomonadota</taxon>
        <taxon>Gammaproteobacteria</taxon>
        <taxon>Candidatus Reidiella</taxon>
    </lineage>
</organism>
<evidence type="ECO:0000313" key="2">
    <source>
        <dbReference type="Proteomes" id="UP000509658"/>
    </source>
</evidence>
<proteinExistence type="predicted"/>
<reference evidence="1 2" key="1">
    <citation type="submission" date="2020-05" db="EMBL/GenBank/DDBJ databases">
        <title>Horizontal transmission and recombination maintain forever young bacterial symbiont genomes.</title>
        <authorList>
            <person name="Russell S.L."/>
            <person name="Pepper-Tunick E."/>
            <person name="Svedberg J."/>
            <person name="Byrne A."/>
            <person name="Ruelas Castillo J."/>
            <person name="Vollmers C."/>
            <person name="Beinart R.A."/>
            <person name="Corbett-Detig R."/>
        </authorList>
    </citation>
    <scope>NUCLEOTIDE SEQUENCE [LARGE SCALE GENOMIC DNA]</scope>
    <source>
        <strain evidence="1">Santa_Monica_outfall</strain>
    </source>
</reference>
<dbReference type="Proteomes" id="UP000509658">
    <property type="component" value="Chromosome"/>
</dbReference>
<dbReference type="RefSeq" id="WP_174673051.1">
    <property type="nucleotide sequence ID" value="NZ_CP054491.1"/>
</dbReference>
<evidence type="ECO:0000313" key="1">
    <source>
        <dbReference type="EMBL" id="QKQ26430.1"/>
    </source>
</evidence>
<dbReference type="AlphaFoldDB" id="A0A6N0HVQ5"/>
<dbReference type="EMBL" id="CP054491">
    <property type="protein sequence ID" value="QKQ26430.1"/>
    <property type="molecule type" value="Genomic_DNA"/>
</dbReference>
<name>A0A6N0HVQ5_9GAMM</name>
<protein>
    <submittedName>
        <fullName evidence="1">Uncharacterized protein</fullName>
    </submittedName>
</protein>
<accession>A0A6N0HVQ5</accession>
<sequence length="185" mass="21017">MSTHSEDCKIKADIISNVRTGRRVVDELYGDEDEYIEHAVRVNLNSHSNRRPGDAFDTGTGEEDEEVRLVGRGTGDEDGKRKIQKSQTLSSLVDDYLAGKNFPVQLPESEVIEVRDLFIKIDGQDISLFPDDPRIYFGKAWFNETPKGFVVRFVNTLRSDEVENEEVRPTFLLEMSPLIIPVSKI</sequence>
<dbReference type="KEGG" id="rev:HUE57_09150"/>
<keyword evidence="2" id="KW-1185">Reference proteome</keyword>
<gene>
    <name evidence="1" type="ORF">HUE57_09150</name>
</gene>